<evidence type="ECO:0000313" key="1">
    <source>
        <dbReference type="EMBL" id="CTQ40665.1"/>
    </source>
</evidence>
<keyword evidence="2" id="KW-1185">Reference proteome</keyword>
<dbReference type="KEGG" id="bmic:BMR1_03g00325"/>
<dbReference type="GeneID" id="24424700"/>
<proteinExistence type="predicted"/>
<dbReference type="Proteomes" id="UP000002899">
    <property type="component" value="Chromosome III"/>
</dbReference>
<name>A0A0K3AQE2_BABMR</name>
<reference evidence="1 2" key="1">
    <citation type="journal article" date="2012" name="Nucleic Acids Res.">
        <title>Sequencing of the smallest Apicomplexan genome from the human pathogen Babesia microti.</title>
        <authorList>
            <person name="Cornillot E."/>
            <person name="Hadj-Kaddour K."/>
            <person name="Dassouli A."/>
            <person name="Noel B."/>
            <person name="Ranwez V."/>
            <person name="Vacherie B."/>
            <person name="Augagneur Y."/>
            <person name="Bres V."/>
            <person name="Duclos A."/>
            <person name="Randazzo S."/>
            <person name="Carcy B."/>
            <person name="Debierre-Grockiego F."/>
            <person name="Delbecq S."/>
            <person name="Moubri-Menage K."/>
            <person name="Shams-Eldin H."/>
            <person name="Usmani-Brown S."/>
            <person name="Bringaud F."/>
            <person name="Wincker P."/>
            <person name="Vivares C.P."/>
            <person name="Schwarz R.T."/>
            <person name="Schetters T.P."/>
            <person name="Krause P.J."/>
            <person name="Gorenflot A."/>
            <person name="Berry V."/>
            <person name="Barbe V."/>
            <person name="Ben Mamoun C."/>
        </authorList>
    </citation>
    <scope>NUCLEOTIDE SEQUENCE [LARGE SCALE GENOMIC DNA]</scope>
    <source>
        <strain evidence="1 2">RI</strain>
    </source>
</reference>
<accession>A0A0K3AQE2</accession>
<evidence type="ECO:0000313" key="2">
    <source>
        <dbReference type="Proteomes" id="UP000002899"/>
    </source>
</evidence>
<dbReference type="RefSeq" id="XP_012648676.1">
    <property type="nucleotide sequence ID" value="XM_012793222.1"/>
</dbReference>
<reference evidence="1 2" key="2">
    <citation type="journal article" date="2013" name="PLoS ONE">
        <title>Whole genome mapping and re-organization of the nuclear and mitochondrial genomes of Babesia microti isolates.</title>
        <authorList>
            <person name="Cornillot E."/>
            <person name="Dassouli A."/>
            <person name="Garg A."/>
            <person name="Pachikara N."/>
            <person name="Randazzo S."/>
            <person name="Depoix D."/>
            <person name="Carcy B."/>
            <person name="Delbecq S."/>
            <person name="Frutos R."/>
            <person name="Silva J.C."/>
            <person name="Sutton R."/>
            <person name="Krause P.J."/>
            <person name="Mamoun C.B."/>
        </authorList>
    </citation>
    <scope>NUCLEOTIDE SEQUENCE [LARGE SCALE GENOMIC DNA]</scope>
    <source>
        <strain evidence="1 2">RI</strain>
    </source>
</reference>
<organism evidence="1 2">
    <name type="scientific">Babesia microti (strain RI)</name>
    <dbReference type="NCBI Taxonomy" id="1133968"/>
    <lineage>
        <taxon>Eukaryota</taxon>
        <taxon>Sar</taxon>
        <taxon>Alveolata</taxon>
        <taxon>Apicomplexa</taxon>
        <taxon>Aconoidasida</taxon>
        <taxon>Piroplasmida</taxon>
        <taxon>Babesiidae</taxon>
        <taxon>Babesia</taxon>
    </lineage>
</organism>
<reference evidence="1 2" key="3">
    <citation type="journal article" date="2016" name="Sci. Rep.">
        <title>Genome-wide diversity and gene expression profiling of Babesia microti isolates identify polymorphic genes that mediate host-pathogen interactions.</title>
        <authorList>
            <person name="Silva J.C."/>
            <person name="Cornillot E."/>
            <person name="McCracken C."/>
            <person name="Usmani-Brown S."/>
            <person name="Dwivedi A."/>
            <person name="Ifeonu O.O."/>
            <person name="Crabtree J."/>
            <person name="Gotia H.T."/>
            <person name="Virji A.Z."/>
            <person name="Reynes C."/>
            <person name="Colinge J."/>
            <person name="Kumar V."/>
            <person name="Lawres L."/>
            <person name="Pazzi J.E."/>
            <person name="Pablo J.V."/>
            <person name="Hung C."/>
            <person name="Brancato J."/>
            <person name="Kumari P."/>
            <person name="Orvis J."/>
            <person name="Tretina K."/>
            <person name="Chibucos M."/>
            <person name="Ott S."/>
            <person name="Sadzewicz L."/>
            <person name="Sengamalay N."/>
            <person name="Shetty A.C."/>
            <person name="Su Q."/>
            <person name="Tallon L."/>
            <person name="Fraser C.M."/>
            <person name="Frutos R."/>
            <person name="Molina D.M."/>
            <person name="Krause P.J."/>
            <person name="Ben Mamoun C."/>
        </authorList>
    </citation>
    <scope>NUCLEOTIDE SEQUENCE [LARGE SCALE GENOMIC DNA]</scope>
    <source>
        <strain evidence="1 2">RI</strain>
    </source>
</reference>
<protein>
    <submittedName>
        <fullName evidence="1">Uncharacterized protein</fullName>
    </submittedName>
</protein>
<dbReference type="EMBL" id="LN871598">
    <property type="protein sequence ID" value="CTQ40665.1"/>
    <property type="molecule type" value="Genomic_DNA"/>
</dbReference>
<dbReference type="AlphaFoldDB" id="A0A0K3AQE2"/>
<gene>
    <name evidence="1" type="ORF">BMR1_03g00325</name>
</gene>
<sequence>MSEGAIEQVTNYIGNLESEVELWKIKCLDAQEKLKDQQKDQNELILSAKKELLQHCLSIRDAIEAVEKSTARHPDSIVNMIKEETIQTLDLKDLRQLSQILSVKLGLRASLLNVKSGICCNNYQDSICSERSQKITSPSTDRSEATCRGPIERIKRFVEDVCCGFSQYNFANESAEKDALSPSNKEYTERGHCHRAPTQQEANNMYLDEHPVNTNESTQINRTELTNTNAMFSNLSNQLLVKSNSNDAMPISKSNSNEVNTKDVMVFSRRVSTGRDKSARIAQPPPVPLLDFSKLY</sequence>
<dbReference type="VEuPathDB" id="PiroplasmaDB:BMR1_03g00325"/>